<dbReference type="OrthoDB" id="5376287at2759"/>
<reference evidence="3" key="1">
    <citation type="journal article" date="2013" name="Genome Announc.">
        <title>Draft genome sequence of the grapevine dieback fungus Eutypa lata UCR-EL1.</title>
        <authorList>
            <person name="Blanco-Ulate B."/>
            <person name="Rolshausen P.E."/>
            <person name="Cantu D."/>
        </authorList>
    </citation>
    <scope>NUCLEOTIDE SEQUENCE [LARGE SCALE GENOMIC DNA]</scope>
    <source>
        <strain evidence="3">UCR-EL1</strain>
    </source>
</reference>
<keyword evidence="3" id="KW-1185">Reference proteome</keyword>
<protein>
    <submittedName>
        <fullName evidence="2">Putative leucin zipper protein</fullName>
    </submittedName>
</protein>
<sequence length="250" mass="27860">MEKSFHFVDTTQNDKASRRQVRRFVMKGKNAGKTVHRPSRMAALAKHNQQQANTSSSSGGGSSMTLSRVTASDGDMEALFAYSGALATKYRDLYPTFSLPVKVAPHSLKIINQFFYYVADRMYPAQLGISLDDAKCMWLPVLFADEASILCNVAMMQACNEIFLGQGGTSPKALYYLSQTFVQVRKRLESNEALSDSTIGIVLSLINQEQIRREHLGAKVHIDGLRRMVELRGGLDKFESNLPLLLKICK</sequence>
<gene>
    <name evidence="2" type="ORF">UCREL1_9819</name>
</gene>
<dbReference type="Proteomes" id="UP000012174">
    <property type="component" value="Unassembled WGS sequence"/>
</dbReference>
<accession>M7SG59</accession>
<dbReference type="PANTHER" id="PTHR37540">
    <property type="entry name" value="TRANSCRIPTION FACTOR (ACR-2), PUTATIVE-RELATED-RELATED"/>
    <property type="match status" value="1"/>
</dbReference>
<dbReference type="eggNOG" id="ENOG502SJSN">
    <property type="taxonomic scope" value="Eukaryota"/>
</dbReference>
<dbReference type="EMBL" id="KB707255">
    <property type="protein sequence ID" value="EMR63233.1"/>
    <property type="molecule type" value="Genomic_DNA"/>
</dbReference>
<dbReference type="KEGG" id="ela:UCREL1_9819"/>
<dbReference type="AlphaFoldDB" id="M7SG59"/>
<dbReference type="OMA" id="QACNEIF"/>
<proteinExistence type="predicted"/>
<evidence type="ECO:0000256" key="1">
    <source>
        <dbReference type="SAM" id="MobiDB-lite"/>
    </source>
</evidence>
<feature type="region of interest" description="Disordered" evidence="1">
    <location>
        <begin position="43"/>
        <end position="66"/>
    </location>
</feature>
<dbReference type="HOGENOM" id="CLU_1122408_0_0_1"/>
<evidence type="ECO:0000313" key="3">
    <source>
        <dbReference type="Proteomes" id="UP000012174"/>
    </source>
</evidence>
<feature type="region of interest" description="Disordered" evidence="1">
    <location>
        <begin position="1"/>
        <end position="20"/>
    </location>
</feature>
<evidence type="ECO:0000313" key="2">
    <source>
        <dbReference type="EMBL" id="EMR63233.1"/>
    </source>
</evidence>
<dbReference type="PANTHER" id="PTHR37540:SF9">
    <property type="entry name" value="ZN(2)-C6 FUNGAL-TYPE DOMAIN-CONTAINING PROTEIN"/>
    <property type="match status" value="1"/>
</dbReference>
<organism evidence="2 3">
    <name type="scientific">Eutypa lata (strain UCR-EL1)</name>
    <name type="common">Grapevine dieback disease fungus</name>
    <name type="synonym">Eutypa armeniacae</name>
    <dbReference type="NCBI Taxonomy" id="1287681"/>
    <lineage>
        <taxon>Eukaryota</taxon>
        <taxon>Fungi</taxon>
        <taxon>Dikarya</taxon>
        <taxon>Ascomycota</taxon>
        <taxon>Pezizomycotina</taxon>
        <taxon>Sordariomycetes</taxon>
        <taxon>Xylariomycetidae</taxon>
        <taxon>Xylariales</taxon>
        <taxon>Diatrypaceae</taxon>
        <taxon>Eutypa</taxon>
    </lineage>
</organism>
<name>M7SG59_EUTLA</name>